<dbReference type="KEGG" id="asol:BEN76_10945"/>
<evidence type="ECO:0000313" key="6">
    <source>
        <dbReference type="EMBL" id="APV36503.1"/>
    </source>
</evidence>
<gene>
    <name evidence="6" type="ORF">BEN76_10945</name>
    <name evidence="7" type="ORF">RHP80_06545</name>
</gene>
<dbReference type="EMBL" id="CP134206">
    <property type="protein sequence ID" value="WND06795.1"/>
    <property type="molecule type" value="Genomic_DNA"/>
</dbReference>
<evidence type="ECO:0000313" key="7">
    <source>
        <dbReference type="EMBL" id="WND06795.1"/>
    </source>
</evidence>
<dbReference type="Proteomes" id="UP001256400">
    <property type="component" value="Chromosome"/>
</dbReference>
<keyword evidence="2" id="KW-0805">Transcription regulation</keyword>
<dbReference type="SUPFAM" id="SSF53850">
    <property type="entry name" value="Periplasmic binding protein-like II"/>
    <property type="match status" value="1"/>
</dbReference>
<dbReference type="Pfam" id="PF03466">
    <property type="entry name" value="LysR_substrate"/>
    <property type="match status" value="1"/>
</dbReference>
<evidence type="ECO:0000256" key="2">
    <source>
        <dbReference type="ARBA" id="ARBA00023015"/>
    </source>
</evidence>
<evidence type="ECO:0000256" key="1">
    <source>
        <dbReference type="ARBA" id="ARBA00009437"/>
    </source>
</evidence>
<dbReference type="eggNOG" id="COG0583">
    <property type="taxonomic scope" value="Bacteria"/>
</dbReference>
<evidence type="ECO:0000313" key="8">
    <source>
        <dbReference type="Proteomes" id="UP000185674"/>
    </source>
</evidence>
<dbReference type="PANTHER" id="PTHR30346">
    <property type="entry name" value="TRANSCRIPTIONAL DUAL REGULATOR HCAR-RELATED"/>
    <property type="match status" value="1"/>
</dbReference>
<dbReference type="GO" id="GO:0003700">
    <property type="term" value="F:DNA-binding transcription factor activity"/>
    <property type="evidence" value="ECO:0007669"/>
    <property type="project" value="InterPro"/>
</dbReference>
<dbReference type="Pfam" id="PF00126">
    <property type="entry name" value="HTH_1"/>
    <property type="match status" value="1"/>
</dbReference>
<reference evidence="6 8" key="1">
    <citation type="submission" date="2016-08" db="EMBL/GenBank/DDBJ databases">
        <title>Complete genome sequence of Acinetobacter baylyi strain GFJ2.</title>
        <authorList>
            <person name="Tabata M."/>
            <person name="Kuboki S."/>
            <person name="Gibu N."/>
            <person name="Kinouchi Y."/>
            <person name="Vangnai A."/>
            <person name="Kasai D."/>
            <person name="Fukuda M."/>
        </authorList>
    </citation>
    <scope>NUCLEOTIDE SEQUENCE [LARGE SCALE GENOMIC DNA]</scope>
    <source>
        <strain evidence="6 8">GFJ2</strain>
    </source>
</reference>
<dbReference type="GeneID" id="67513096"/>
<dbReference type="InterPro" id="IPR036390">
    <property type="entry name" value="WH_DNA-bd_sf"/>
</dbReference>
<evidence type="ECO:0000256" key="3">
    <source>
        <dbReference type="ARBA" id="ARBA00023125"/>
    </source>
</evidence>
<dbReference type="PROSITE" id="PS50931">
    <property type="entry name" value="HTH_LYSR"/>
    <property type="match status" value="1"/>
</dbReference>
<keyword evidence="4" id="KW-0804">Transcription</keyword>
<reference evidence="7" key="2">
    <citation type="submission" date="2023-09" db="EMBL/GenBank/DDBJ databases">
        <title>Acinetobacter soli.</title>
        <authorList>
            <person name="Kim B."/>
            <person name="Kim D."/>
            <person name="Park D."/>
        </authorList>
    </citation>
    <scope>NUCLEOTIDE SEQUENCE</scope>
    <source>
        <strain evidence="7">2023.05</strain>
    </source>
</reference>
<dbReference type="AlphaFoldDB" id="A0A1P8EJX6"/>
<dbReference type="InterPro" id="IPR037410">
    <property type="entry name" value="BudR_PBP2"/>
</dbReference>
<comment type="similarity">
    <text evidence="1">Belongs to the LysR transcriptional regulatory family.</text>
</comment>
<dbReference type="Gene3D" id="3.40.190.10">
    <property type="entry name" value="Periplasmic binding protein-like II"/>
    <property type="match status" value="2"/>
</dbReference>
<dbReference type="FunFam" id="1.10.10.10:FF:000001">
    <property type="entry name" value="LysR family transcriptional regulator"/>
    <property type="match status" value="1"/>
</dbReference>
<evidence type="ECO:0000256" key="4">
    <source>
        <dbReference type="ARBA" id="ARBA00023163"/>
    </source>
</evidence>
<accession>A0A1P8EJX6</accession>
<dbReference type="PRINTS" id="PR00039">
    <property type="entry name" value="HTHLYSR"/>
</dbReference>
<dbReference type="STRING" id="487316.BEN76_10945"/>
<dbReference type="InterPro" id="IPR036388">
    <property type="entry name" value="WH-like_DNA-bd_sf"/>
</dbReference>
<sequence>MELRHIRYFIVVAEEKSFTKAALRLGISQPPLSMQIKNLEDEIGTELFYRSAQGVELTPAGEAFLLSVQPIQQRVNDAMQLAQQVANGESGQLRLGFTGTSMLNLLLPKSIRLFQQHYPKIRLKLEEANSLVLMDRLLEDQLDIALVRPPEHVPAGLSLQLLMHEPMLAVLPSGHPLAHQTSIELNALKQDNFILSPPSISAGLFDAITNACRSHGFEPKIGQNAPQIVSIVSLVAANLGVSLVPDSTKQLGITGVKYLDIQPPKPMVSLALAYRKNTHSQPAINFASLIQSLKMQHNHNHHDL</sequence>
<name>A0A1P8EJX6_9GAMM</name>
<dbReference type="InterPro" id="IPR000847">
    <property type="entry name" value="LysR_HTH_N"/>
</dbReference>
<dbReference type="CDD" id="cd08451">
    <property type="entry name" value="PBP2_BudR"/>
    <property type="match status" value="1"/>
</dbReference>
<feature type="domain" description="HTH lysR-type" evidence="5">
    <location>
        <begin position="1"/>
        <end position="58"/>
    </location>
</feature>
<keyword evidence="3" id="KW-0238">DNA-binding</keyword>
<evidence type="ECO:0000259" key="5">
    <source>
        <dbReference type="PROSITE" id="PS50931"/>
    </source>
</evidence>
<dbReference type="EMBL" id="CP016896">
    <property type="protein sequence ID" value="APV36503.1"/>
    <property type="molecule type" value="Genomic_DNA"/>
</dbReference>
<dbReference type="SUPFAM" id="SSF46785">
    <property type="entry name" value="Winged helix' DNA-binding domain"/>
    <property type="match status" value="1"/>
</dbReference>
<dbReference type="InterPro" id="IPR005119">
    <property type="entry name" value="LysR_subst-bd"/>
</dbReference>
<organism evidence="6 8">
    <name type="scientific">Acinetobacter soli</name>
    <dbReference type="NCBI Taxonomy" id="487316"/>
    <lineage>
        <taxon>Bacteria</taxon>
        <taxon>Pseudomonadati</taxon>
        <taxon>Pseudomonadota</taxon>
        <taxon>Gammaproteobacteria</taxon>
        <taxon>Moraxellales</taxon>
        <taxon>Moraxellaceae</taxon>
        <taxon>Acinetobacter</taxon>
    </lineage>
</organism>
<dbReference type="Proteomes" id="UP000185674">
    <property type="component" value="Chromosome"/>
</dbReference>
<dbReference type="GO" id="GO:0003677">
    <property type="term" value="F:DNA binding"/>
    <property type="evidence" value="ECO:0007669"/>
    <property type="project" value="UniProtKB-KW"/>
</dbReference>
<dbReference type="RefSeq" id="WP_004934610.1">
    <property type="nucleotide sequence ID" value="NZ_BBNM01000002.1"/>
</dbReference>
<dbReference type="GO" id="GO:0032993">
    <property type="term" value="C:protein-DNA complex"/>
    <property type="evidence" value="ECO:0007669"/>
    <property type="project" value="TreeGrafter"/>
</dbReference>
<dbReference type="Gene3D" id="1.10.10.10">
    <property type="entry name" value="Winged helix-like DNA-binding domain superfamily/Winged helix DNA-binding domain"/>
    <property type="match status" value="1"/>
</dbReference>
<protein>
    <submittedName>
        <fullName evidence="6 7">Transcriptional regulator</fullName>
    </submittedName>
</protein>
<dbReference type="PANTHER" id="PTHR30346:SF30">
    <property type="entry name" value="SMALL NEUTRAL PROTEASE REGULATORY PROTEIN"/>
    <property type="match status" value="1"/>
</dbReference>
<proteinExistence type="inferred from homology"/>